<proteinExistence type="predicted"/>
<evidence type="ECO:0000313" key="1">
    <source>
        <dbReference type="EMBL" id="XCJ69176.1"/>
    </source>
</evidence>
<dbReference type="EMBL" id="CP159534">
    <property type="protein sequence ID" value="XCJ69176.1"/>
    <property type="molecule type" value="Genomic_DNA"/>
</dbReference>
<protein>
    <submittedName>
        <fullName evidence="1">Uncharacterized protein</fullName>
    </submittedName>
</protein>
<dbReference type="KEGG" id="stac:ABII15_03975"/>
<gene>
    <name evidence="1" type="ORF">ABII15_03975</name>
</gene>
<accession>A0AAU8ILD6</accession>
<name>A0AAU8ILD6_9ACTN</name>
<dbReference type="RefSeq" id="WP_353940861.1">
    <property type="nucleotide sequence ID" value="NZ_CP159534.1"/>
</dbReference>
<dbReference type="AlphaFoldDB" id="A0AAU8ILD6"/>
<organism evidence="1">
    <name type="scientific">Streptomyces tabacisoli</name>
    <dbReference type="NCBI Taxonomy" id="3156398"/>
    <lineage>
        <taxon>Bacteria</taxon>
        <taxon>Bacillati</taxon>
        <taxon>Actinomycetota</taxon>
        <taxon>Actinomycetes</taxon>
        <taxon>Kitasatosporales</taxon>
        <taxon>Streptomycetaceae</taxon>
        <taxon>Streptomyces</taxon>
    </lineage>
</organism>
<reference evidence="1" key="1">
    <citation type="submission" date="2024-06" db="EMBL/GenBank/DDBJ databases">
        <title>Streptomyces sp. strain HUAS MG91 genome sequences.</title>
        <authorList>
            <person name="Mo P."/>
        </authorList>
    </citation>
    <scope>NUCLEOTIDE SEQUENCE</scope>
    <source>
        <strain evidence="1">HUAS MG91</strain>
    </source>
</reference>
<sequence length="55" mass="6069">MGLDLDSGAVRWRGRVQLPETPMRGGIQPELIPYGHSLVGQIGDQLFRIEPRPAS</sequence>